<comment type="caution">
    <text evidence="9">The sequence shown here is derived from an EMBL/GenBank/DDBJ whole genome shotgun (WGS) entry which is preliminary data.</text>
</comment>
<evidence type="ECO:0000256" key="4">
    <source>
        <dbReference type="ARBA" id="ARBA00022475"/>
    </source>
</evidence>
<keyword evidence="7 8" id="KW-0472">Membrane</keyword>
<dbReference type="PANTHER" id="PTHR30269">
    <property type="entry name" value="TRANSMEMBRANE PROTEIN YFCA"/>
    <property type="match status" value="1"/>
</dbReference>
<comment type="similarity">
    <text evidence="2 8">Belongs to the 4-toluene sulfonate uptake permease (TSUP) (TC 2.A.102) family.</text>
</comment>
<dbReference type="Pfam" id="PF01925">
    <property type="entry name" value="TauE"/>
    <property type="match status" value="1"/>
</dbReference>
<accession>A0ABV8UN79</accession>
<evidence type="ECO:0000256" key="8">
    <source>
        <dbReference type="RuleBase" id="RU363041"/>
    </source>
</evidence>
<evidence type="ECO:0000256" key="5">
    <source>
        <dbReference type="ARBA" id="ARBA00022692"/>
    </source>
</evidence>
<keyword evidence="5 8" id="KW-0812">Transmembrane</keyword>
<keyword evidence="10" id="KW-1185">Reference proteome</keyword>
<feature type="transmembrane region" description="Helical" evidence="8">
    <location>
        <begin position="12"/>
        <end position="38"/>
    </location>
</feature>
<dbReference type="InterPro" id="IPR002781">
    <property type="entry name" value="TM_pro_TauE-like"/>
</dbReference>
<comment type="subcellular location">
    <subcellularLocation>
        <location evidence="1 8">Cell membrane</location>
        <topology evidence="1 8">Multi-pass membrane protein</topology>
    </subcellularLocation>
</comment>
<evidence type="ECO:0000256" key="7">
    <source>
        <dbReference type="ARBA" id="ARBA00023136"/>
    </source>
</evidence>
<dbReference type="InterPro" id="IPR052017">
    <property type="entry name" value="TSUP"/>
</dbReference>
<dbReference type="PANTHER" id="PTHR30269:SF32">
    <property type="entry name" value="MEMBRANE TRANSPORTER PROTEIN-RELATED"/>
    <property type="match status" value="1"/>
</dbReference>
<evidence type="ECO:0000256" key="3">
    <source>
        <dbReference type="ARBA" id="ARBA00022448"/>
    </source>
</evidence>
<name>A0ABV8UN79_9PROT</name>
<protein>
    <recommendedName>
        <fullName evidence="8">Probable membrane transporter protein</fullName>
    </recommendedName>
</protein>
<dbReference type="RefSeq" id="WP_382423090.1">
    <property type="nucleotide sequence ID" value="NZ_JBHSCW010000008.1"/>
</dbReference>
<feature type="transmembrane region" description="Helical" evidence="8">
    <location>
        <begin position="171"/>
        <end position="191"/>
    </location>
</feature>
<keyword evidence="3" id="KW-0813">Transport</keyword>
<reference evidence="10" key="1">
    <citation type="journal article" date="2019" name="Int. J. Syst. Evol. Microbiol.">
        <title>The Global Catalogue of Microorganisms (GCM) 10K type strain sequencing project: providing services to taxonomists for standard genome sequencing and annotation.</title>
        <authorList>
            <consortium name="The Broad Institute Genomics Platform"/>
            <consortium name="The Broad Institute Genome Sequencing Center for Infectious Disease"/>
            <person name="Wu L."/>
            <person name="Ma J."/>
        </authorList>
    </citation>
    <scope>NUCLEOTIDE SEQUENCE [LARGE SCALE GENOMIC DNA]</scope>
    <source>
        <strain evidence="10">CECT 8472</strain>
    </source>
</reference>
<keyword evidence="4 8" id="KW-1003">Cell membrane</keyword>
<keyword evidence="6 8" id="KW-1133">Transmembrane helix</keyword>
<feature type="transmembrane region" description="Helical" evidence="8">
    <location>
        <begin position="79"/>
        <end position="98"/>
    </location>
</feature>
<sequence length="253" mass="26999">MDPLTADTFALYAVGFSGLLLAGFVKGVIGMGLPLVALPVLAYMMPVPEAITVLSLPVVLSNLVQAFQGGHFLGVLKRFWPVMLSLVLGVLLGVQLLVSLDPQLLYLLLGIAITGMALLTLSSPRFTLKPSQERPVGLGVCFGAGVLGGVSNLPGPPLALYLVALRLEKTFFISAISIFFLINSAPLYAALALHDVLGWYELLLSAFAVIPVFGGVFLGQWVRKFVSQARFQTVVLLVLVVIGLSFIWRAYAG</sequence>
<evidence type="ECO:0000313" key="9">
    <source>
        <dbReference type="EMBL" id="MFC4352731.1"/>
    </source>
</evidence>
<feature type="transmembrane region" description="Helical" evidence="8">
    <location>
        <begin position="105"/>
        <end position="124"/>
    </location>
</feature>
<feature type="transmembrane region" description="Helical" evidence="8">
    <location>
        <begin position="231"/>
        <end position="251"/>
    </location>
</feature>
<evidence type="ECO:0000313" key="10">
    <source>
        <dbReference type="Proteomes" id="UP001595799"/>
    </source>
</evidence>
<dbReference type="EMBL" id="JBHSCW010000008">
    <property type="protein sequence ID" value="MFC4352731.1"/>
    <property type="molecule type" value="Genomic_DNA"/>
</dbReference>
<proteinExistence type="inferred from homology"/>
<evidence type="ECO:0000256" key="2">
    <source>
        <dbReference type="ARBA" id="ARBA00009142"/>
    </source>
</evidence>
<evidence type="ECO:0000256" key="6">
    <source>
        <dbReference type="ARBA" id="ARBA00022989"/>
    </source>
</evidence>
<feature type="transmembrane region" description="Helical" evidence="8">
    <location>
        <begin position="197"/>
        <end position="219"/>
    </location>
</feature>
<gene>
    <name evidence="9" type="ORF">ACFOW6_14360</name>
</gene>
<feature type="transmembrane region" description="Helical" evidence="8">
    <location>
        <begin position="136"/>
        <end position="164"/>
    </location>
</feature>
<dbReference type="Proteomes" id="UP001595799">
    <property type="component" value="Unassembled WGS sequence"/>
</dbReference>
<organism evidence="9 10">
    <name type="scientific">Fodinicurvata halophila</name>
    <dbReference type="NCBI Taxonomy" id="1419723"/>
    <lineage>
        <taxon>Bacteria</taxon>
        <taxon>Pseudomonadati</taxon>
        <taxon>Pseudomonadota</taxon>
        <taxon>Alphaproteobacteria</taxon>
        <taxon>Rhodospirillales</taxon>
        <taxon>Rhodovibrionaceae</taxon>
        <taxon>Fodinicurvata</taxon>
    </lineage>
</organism>
<evidence type="ECO:0000256" key="1">
    <source>
        <dbReference type="ARBA" id="ARBA00004651"/>
    </source>
</evidence>